<evidence type="ECO:0000256" key="6">
    <source>
        <dbReference type="ARBA" id="ARBA00022989"/>
    </source>
</evidence>
<evidence type="ECO:0000256" key="10">
    <source>
        <dbReference type="RuleBase" id="RU000488"/>
    </source>
</evidence>
<dbReference type="SUPFAM" id="SSF103506">
    <property type="entry name" value="Mitochondrial carrier"/>
    <property type="match status" value="1"/>
</dbReference>
<dbReference type="Pfam" id="PF00153">
    <property type="entry name" value="Mito_carr"/>
    <property type="match status" value="2"/>
</dbReference>
<dbReference type="InterPro" id="IPR018108">
    <property type="entry name" value="MCP_transmembrane"/>
</dbReference>
<keyword evidence="6" id="KW-1133">Transmembrane helix</keyword>
<evidence type="ECO:0000256" key="5">
    <source>
        <dbReference type="ARBA" id="ARBA00022737"/>
    </source>
</evidence>
<comment type="caution">
    <text evidence="11">The sequence shown here is derived from an EMBL/GenBank/DDBJ whole genome shotgun (WGS) entry which is preliminary data.</text>
</comment>
<keyword evidence="12" id="KW-1185">Reference proteome</keyword>
<dbReference type="PROSITE" id="PS50920">
    <property type="entry name" value="SOLCAR"/>
    <property type="match status" value="2"/>
</dbReference>
<dbReference type="Proteomes" id="UP000193411">
    <property type="component" value="Unassembled WGS sequence"/>
</dbReference>
<proteinExistence type="inferred from homology"/>
<dbReference type="Gene3D" id="1.50.40.10">
    <property type="entry name" value="Mitochondrial carrier domain"/>
    <property type="match status" value="1"/>
</dbReference>
<evidence type="ECO:0000256" key="9">
    <source>
        <dbReference type="PROSITE-ProRule" id="PRU00282"/>
    </source>
</evidence>
<name>A0A1Y2HZT1_9FUNG</name>
<evidence type="ECO:0000256" key="2">
    <source>
        <dbReference type="ARBA" id="ARBA00006375"/>
    </source>
</evidence>
<dbReference type="AlphaFoldDB" id="A0A1Y2HZT1"/>
<evidence type="ECO:0000256" key="1">
    <source>
        <dbReference type="ARBA" id="ARBA00004225"/>
    </source>
</evidence>
<keyword evidence="3 10" id="KW-0813">Transport</keyword>
<keyword evidence="7" id="KW-0496">Mitochondrion</keyword>
<keyword evidence="4 9" id="KW-0812">Transmembrane</keyword>
<comment type="subcellular location">
    <subcellularLocation>
        <location evidence="1">Mitochondrion membrane</location>
        <topology evidence="1">Multi-pass membrane protein</topology>
    </subcellularLocation>
</comment>
<dbReference type="GO" id="GO:0031966">
    <property type="term" value="C:mitochondrial membrane"/>
    <property type="evidence" value="ECO:0007669"/>
    <property type="project" value="UniProtKB-SubCell"/>
</dbReference>
<evidence type="ECO:0000256" key="3">
    <source>
        <dbReference type="ARBA" id="ARBA00022448"/>
    </source>
</evidence>
<dbReference type="PANTHER" id="PTHR45788">
    <property type="entry name" value="SUCCINATE/FUMARATE MITOCHONDRIAL TRANSPORTER-RELATED"/>
    <property type="match status" value="1"/>
</dbReference>
<accession>A0A1Y2HZT1</accession>
<sequence length="222" mass="24518">MMCNGARSHVEYVKTRLQLPQSPFSSPLHVIRHTLSTAGPLGLYAAVRFLTYDTARSKLDQLNVLPKGLVPLAADTHGCRAWVWISSSLASSSLSTWRVMHDLGIRGLWRGVVPVALRQAGNSACRFGSYAWLKTHLLPGNEHPTVTFARGAIAGVVTVYCTMPLDVVKTVMQAPGARQRGMVACAVGTVREQGVLALWKGATPRLSRLEVMRVFRRWSRRW</sequence>
<comment type="similarity">
    <text evidence="2 10">Belongs to the mitochondrial carrier (TC 2.A.29) family.</text>
</comment>
<evidence type="ECO:0000256" key="4">
    <source>
        <dbReference type="ARBA" id="ARBA00022692"/>
    </source>
</evidence>
<dbReference type="OrthoDB" id="44467at2759"/>
<dbReference type="EMBL" id="MCFL01000004">
    <property type="protein sequence ID" value="ORZ40100.1"/>
    <property type="molecule type" value="Genomic_DNA"/>
</dbReference>
<gene>
    <name evidence="11" type="ORF">BCR44DRAFT_1426250</name>
</gene>
<keyword evidence="8 9" id="KW-0472">Membrane</keyword>
<evidence type="ECO:0000313" key="12">
    <source>
        <dbReference type="Proteomes" id="UP000193411"/>
    </source>
</evidence>
<dbReference type="GO" id="GO:0071913">
    <property type="term" value="F:citrate secondary active transmembrane transporter activity"/>
    <property type="evidence" value="ECO:0007669"/>
    <property type="project" value="TreeGrafter"/>
</dbReference>
<evidence type="ECO:0000256" key="7">
    <source>
        <dbReference type="ARBA" id="ARBA00023128"/>
    </source>
</evidence>
<dbReference type="PANTHER" id="PTHR45788:SF4">
    <property type="entry name" value="TRICARBOXYLATE TRANSPORT PROTEIN, MITOCHONDRIAL"/>
    <property type="match status" value="1"/>
</dbReference>
<feature type="repeat" description="Solcar" evidence="9">
    <location>
        <begin position="47"/>
        <end position="136"/>
    </location>
</feature>
<protein>
    <submittedName>
        <fullName evidence="11">Mitochondrial carrier domain-containing protein</fullName>
    </submittedName>
</protein>
<dbReference type="InterPro" id="IPR049563">
    <property type="entry name" value="TXTP-like"/>
</dbReference>
<organism evidence="11 12">
    <name type="scientific">Catenaria anguillulae PL171</name>
    <dbReference type="NCBI Taxonomy" id="765915"/>
    <lineage>
        <taxon>Eukaryota</taxon>
        <taxon>Fungi</taxon>
        <taxon>Fungi incertae sedis</taxon>
        <taxon>Blastocladiomycota</taxon>
        <taxon>Blastocladiomycetes</taxon>
        <taxon>Blastocladiales</taxon>
        <taxon>Catenariaceae</taxon>
        <taxon>Catenaria</taxon>
    </lineage>
</organism>
<dbReference type="GO" id="GO:0006843">
    <property type="term" value="P:mitochondrial citrate transmembrane transport"/>
    <property type="evidence" value="ECO:0007669"/>
    <property type="project" value="TreeGrafter"/>
</dbReference>
<dbReference type="InterPro" id="IPR023395">
    <property type="entry name" value="MCP_dom_sf"/>
</dbReference>
<evidence type="ECO:0000256" key="8">
    <source>
        <dbReference type="ARBA" id="ARBA00023136"/>
    </source>
</evidence>
<evidence type="ECO:0000313" key="11">
    <source>
        <dbReference type="EMBL" id="ORZ40100.1"/>
    </source>
</evidence>
<feature type="repeat" description="Solcar" evidence="9">
    <location>
        <begin position="142"/>
        <end position="222"/>
    </location>
</feature>
<reference evidence="11 12" key="1">
    <citation type="submission" date="2016-07" db="EMBL/GenBank/DDBJ databases">
        <title>Pervasive Adenine N6-methylation of Active Genes in Fungi.</title>
        <authorList>
            <consortium name="DOE Joint Genome Institute"/>
            <person name="Mondo S.J."/>
            <person name="Dannebaum R.O."/>
            <person name="Kuo R.C."/>
            <person name="Labutti K."/>
            <person name="Haridas S."/>
            <person name="Kuo A."/>
            <person name="Salamov A."/>
            <person name="Ahrendt S.R."/>
            <person name="Lipzen A."/>
            <person name="Sullivan W."/>
            <person name="Andreopoulos W.B."/>
            <person name="Clum A."/>
            <person name="Lindquist E."/>
            <person name="Daum C."/>
            <person name="Ramamoorthy G.K."/>
            <person name="Gryganskyi A."/>
            <person name="Culley D."/>
            <person name="Magnuson J.K."/>
            <person name="James T.Y."/>
            <person name="O'Malley M.A."/>
            <person name="Stajich J.E."/>
            <person name="Spatafora J.W."/>
            <person name="Visel A."/>
            <person name="Grigoriev I.V."/>
        </authorList>
    </citation>
    <scope>NUCLEOTIDE SEQUENCE [LARGE SCALE GENOMIC DNA]</scope>
    <source>
        <strain evidence="11 12">PL171</strain>
    </source>
</reference>
<dbReference type="STRING" id="765915.A0A1Y2HZT1"/>
<keyword evidence="5" id="KW-0677">Repeat</keyword>